<reference evidence="2 3" key="1">
    <citation type="submission" date="2023-07" db="EMBL/GenBank/DDBJ databases">
        <title>Genomic Encyclopedia of Type Strains, Phase IV (KMG-IV): sequencing the most valuable type-strain genomes for metagenomic binning, comparative biology and taxonomic classification.</title>
        <authorList>
            <person name="Goeker M."/>
        </authorList>
    </citation>
    <scope>NUCLEOTIDE SEQUENCE [LARGE SCALE GENOMIC DNA]</scope>
    <source>
        <strain evidence="2 3">DSM 17740</strain>
    </source>
</reference>
<keyword evidence="3" id="KW-1185">Reference proteome</keyword>
<protein>
    <recommendedName>
        <fullName evidence="4">DUF2619 domain-containing protein</fullName>
    </recommendedName>
</protein>
<feature type="transmembrane region" description="Helical" evidence="1">
    <location>
        <begin position="71"/>
        <end position="88"/>
    </location>
</feature>
<organism evidence="2 3">
    <name type="scientific">Caldalkalibacillus uzonensis</name>
    <dbReference type="NCBI Taxonomy" id="353224"/>
    <lineage>
        <taxon>Bacteria</taxon>
        <taxon>Bacillati</taxon>
        <taxon>Bacillota</taxon>
        <taxon>Bacilli</taxon>
        <taxon>Bacillales</taxon>
        <taxon>Bacillaceae</taxon>
        <taxon>Caldalkalibacillus</taxon>
    </lineage>
</organism>
<evidence type="ECO:0000313" key="3">
    <source>
        <dbReference type="Proteomes" id="UP001232445"/>
    </source>
</evidence>
<proteinExistence type="predicted"/>
<gene>
    <name evidence="2" type="ORF">J2S00_000511</name>
</gene>
<keyword evidence="1" id="KW-0812">Transmembrane</keyword>
<dbReference type="RefSeq" id="WP_307335071.1">
    <property type="nucleotide sequence ID" value="NZ_JAUSUQ010000001.1"/>
</dbReference>
<sequence>MIFIIDKVIVVMASLRLVSGLIEMIAGFLILKLNSVEKAMMVNAFLAMIGPLFFITSMTLGLVHLAGKMPYSKLVLIGTGVGLIILGLRK</sequence>
<accession>A0ABU0CPC1</accession>
<feature type="transmembrane region" description="Helical" evidence="1">
    <location>
        <begin position="12"/>
        <end position="31"/>
    </location>
</feature>
<comment type="caution">
    <text evidence="2">The sequence shown here is derived from an EMBL/GenBank/DDBJ whole genome shotgun (WGS) entry which is preliminary data.</text>
</comment>
<keyword evidence="1" id="KW-1133">Transmembrane helix</keyword>
<dbReference type="Pfam" id="PF10942">
    <property type="entry name" value="DUF2619"/>
    <property type="match status" value="1"/>
</dbReference>
<evidence type="ECO:0000256" key="1">
    <source>
        <dbReference type="SAM" id="Phobius"/>
    </source>
</evidence>
<name>A0ABU0CPC1_9BACI</name>
<feature type="transmembrane region" description="Helical" evidence="1">
    <location>
        <begin position="43"/>
        <end position="65"/>
    </location>
</feature>
<evidence type="ECO:0000313" key="2">
    <source>
        <dbReference type="EMBL" id="MDQ0337741.1"/>
    </source>
</evidence>
<dbReference type="InterPro" id="IPR020390">
    <property type="entry name" value="Uncharacterised_YqhV"/>
</dbReference>
<keyword evidence="1" id="KW-0472">Membrane</keyword>
<dbReference type="EMBL" id="JAUSUQ010000001">
    <property type="protein sequence ID" value="MDQ0337741.1"/>
    <property type="molecule type" value="Genomic_DNA"/>
</dbReference>
<evidence type="ECO:0008006" key="4">
    <source>
        <dbReference type="Google" id="ProtNLM"/>
    </source>
</evidence>
<dbReference type="Proteomes" id="UP001232445">
    <property type="component" value="Unassembled WGS sequence"/>
</dbReference>